<evidence type="ECO:0000313" key="1">
    <source>
        <dbReference type="EMBL" id="PON87953.1"/>
    </source>
</evidence>
<reference evidence="2" key="1">
    <citation type="submission" date="2016-06" db="EMBL/GenBank/DDBJ databases">
        <title>Parallel loss of symbiosis genes in relatives of nitrogen-fixing non-legume Parasponia.</title>
        <authorList>
            <person name="Van Velzen R."/>
            <person name="Holmer R."/>
            <person name="Bu F."/>
            <person name="Rutten L."/>
            <person name="Van Zeijl A."/>
            <person name="Liu W."/>
            <person name="Santuari L."/>
            <person name="Cao Q."/>
            <person name="Sharma T."/>
            <person name="Shen D."/>
            <person name="Roswanjaya Y."/>
            <person name="Wardhani T."/>
            <person name="Kalhor M.S."/>
            <person name="Jansen J."/>
            <person name="Van den Hoogen J."/>
            <person name="Gungor B."/>
            <person name="Hartog M."/>
            <person name="Hontelez J."/>
            <person name="Verver J."/>
            <person name="Yang W.-C."/>
            <person name="Schijlen E."/>
            <person name="Repin R."/>
            <person name="Schilthuizen M."/>
            <person name="Schranz E."/>
            <person name="Heidstra R."/>
            <person name="Miyata K."/>
            <person name="Fedorova E."/>
            <person name="Kohlen W."/>
            <person name="Bisseling T."/>
            <person name="Smit S."/>
            <person name="Geurts R."/>
        </authorList>
    </citation>
    <scope>NUCLEOTIDE SEQUENCE [LARGE SCALE GENOMIC DNA]</scope>
    <source>
        <strain evidence="2">cv. RG33-2</strain>
    </source>
</reference>
<dbReference type="EMBL" id="JXTC01000111">
    <property type="protein sequence ID" value="PON87953.1"/>
    <property type="molecule type" value="Genomic_DNA"/>
</dbReference>
<dbReference type="InParanoid" id="A0A2P5EQY7"/>
<gene>
    <name evidence="1" type="ORF">TorRG33x02_163320</name>
</gene>
<sequence length="130" mass="14851">MAADVRPGNPPRPPLHFISCDTSEFVSDLSLMATRSSDDDGTEGQHPKLLQFQDSEFRQFSSQLRIWDFAIILCGHKTLSPSHNKLILNLKQVLIEDVLTLKSQPAIHLKNRDWFNSLSSFPSFLHYSHF</sequence>
<name>A0A2P5EQY7_TREOI</name>
<proteinExistence type="predicted"/>
<accession>A0A2P5EQY7</accession>
<protein>
    <submittedName>
        <fullName evidence="1">Uncharacterized protein</fullName>
    </submittedName>
</protein>
<evidence type="ECO:0000313" key="2">
    <source>
        <dbReference type="Proteomes" id="UP000237000"/>
    </source>
</evidence>
<keyword evidence="2" id="KW-1185">Reference proteome</keyword>
<comment type="caution">
    <text evidence="1">The sequence shown here is derived from an EMBL/GenBank/DDBJ whole genome shotgun (WGS) entry which is preliminary data.</text>
</comment>
<dbReference type="AlphaFoldDB" id="A0A2P5EQY7"/>
<dbReference type="Proteomes" id="UP000237000">
    <property type="component" value="Unassembled WGS sequence"/>
</dbReference>
<organism evidence="1 2">
    <name type="scientific">Trema orientale</name>
    <name type="common">Charcoal tree</name>
    <name type="synonym">Celtis orientalis</name>
    <dbReference type="NCBI Taxonomy" id="63057"/>
    <lineage>
        <taxon>Eukaryota</taxon>
        <taxon>Viridiplantae</taxon>
        <taxon>Streptophyta</taxon>
        <taxon>Embryophyta</taxon>
        <taxon>Tracheophyta</taxon>
        <taxon>Spermatophyta</taxon>
        <taxon>Magnoliopsida</taxon>
        <taxon>eudicotyledons</taxon>
        <taxon>Gunneridae</taxon>
        <taxon>Pentapetalae</taxon>
        <taxon>rosids</taxon>
        <taxon>fabids</taxon>
        <taxon>Rosales</taxon>
        <taxon>Cannabaceae</taxon>
        <taxon>Trema</taxon>
    </lineage>
</organism>